<dbReference type="GO" id="GO:0044550">
    <property type="term" value="P:secondary metabolite biosynthetic process"/>
    <property type="evidence" value="ECO:0007669"/>
    <property type="project" value="TreeGrafter"/>
</dbReference>
<dbReference type="Proteomes" id="UP000076962">
    <property type="component" value="Unassembled WGS sequence"/>
</dbReference>
<feature type="non-terminal residue" evidence="2">
    <location>
        <position position="176"/>
    </location>
</feature>
<reference evidence="2 3" key="1">
    <citation type="submission" date="2016-05" db="EMBL/GenBank/DDBJ databases">
        <title>Single-cell genome of chain-forming Candidatus Thiomargarita nelsonii and comparison to other large sulfur-oxidizing bacteria.</title>
        <authorList>
            <person name="Winkel M."/>
            <person name="Salman V."/>
            <person name="Woyke T."/>
            <person name="Schulz-Vogt H."/>
            <person name="Richter M."/>
            <person name="Flood B."/>
            <person name="Bailey J."/>
            <person name="Amann R."/>
            <person name="Mussmann M."/>
        </authorList>
    </citation>
    <scope>NUCLEOTIDE SEQUENCE [LARGE SCALE GENOMIC DNA]</scope>
    <source>
        <strain evidence="2 3">THI036</strain>
    </source>
</reference>
<dbReference type="PANTHER" id="PTHR45527">
    <property type="entry name" value="NONRIBOSOMAL PEPTIDE SYNTHETASE"/>
    <property type="match status" value="1"/>
</dbReference>
<organism evidence="2 3">
    <name type="scientific">Candidatus Thiomargarita nelsonii</name>
    <dbReference type="NCBI Taxonomy" id="1003181"/>
    <lineage>
        <taxon>Bacteria</taxon>
        <taxon>Pseudomonadati</taxon>
        <taxon>Pseudomonadota</taxon>
        <taxon>Gammaproteobacteria</taxon>
        <taxon>Thiotrichales</taxon>
        <taxon>Thiotrichaceae</taxon>
        <taxon>Thiomargarita</taxon>
    </lineage>
</organism>
<dbReference type="PANTHER" id="PTHR45527:SF10">
    <property type="entry name" value="PYOCHELIN SYNTHASE PCHF"/>
    <property type="match status" value="1"/>
</dbReference>
<dbReference type="GO" id="GO:0031177">
    <property type="term" value="F:phosphopantetheine binding"/>
    <property type="evidence" value="ECO:0007669"/>
    <property type="project" value="TreeGrafter"/>
</dbReference>
<keyword evidence="1" id="KW-0436">Ligase</keyword>
<name>A0A176RZD6_9GAMM</name>
<accession>A0A176RZD6</accession>
<dbReference type="GO" id="GO:0005737">
    <property type="term" value="C:cytoplasm"/>
    <property type="evidence" value="ECO:0007669"/>
    <property type="project" value="TreeGrafter"/>
</dbReference>
<gene>
    <name evidence="2" type="ORF">THIOM_003211</name>
</gene>
<keyword evidence="3" id="KW-1185">Reference proteome</keyword>
<dbReference type="SUPFAM" id="SSF52777">
    <property type="entry name" value="CoA-dependent acyltransferases"/>
    <property type="match status" value="1"/>
</dbReference>
<dbReference type="AlphaFoldDB" id="A0A176RZD6"/>
<dbReference type="GO" id="GO:0016874">
    <property type="term" value="F:ligase activity"/>
    <property type="evidence" value="ECO:0007669"/>
    <property type="project" value="UniProtKB-KW"/>
</dbReference>
<comment type="caution">
    <text evidence="2">The sequence shown here is derived from an EMBL/GenBank/DDBJ whole genome shotgun (WGS) entry which is preliminary data.</text>
</comment>
<sequence>MTLFNRLPLHKQVNEIVGDFTSLILVEIDNTVPESFIGRAKRVQQQLWQDLDHIHVNGVQVLRELAKRQKNRQRALMPIVFTSTLTLDFDQNTGLPPLGEIVHSITQTPQVWLDHQVSEEKGSLLFNWDAIDELFPDKMLDDMFEAYCGLLERLAVSETAWLDTTTDALLPQWQIS</sequence>
<evidence type="ECO:0000256" key="1">
    <source>
        <dbReference type="ARBA" id="ARBA00022598"/>
    </source>
</evidence>
<dbReference type="Gene3D" id="3.30.559.30">
    <property type="entry name" value="Nonribosomal peptide synthetase, condensation domain"/>
    <property type="match status" value="1"/>
</dbReference>
<dbReference type="EMBL" id="LUTY01001919">
    <property type="protein sequence ID" value="OAD21038.1"/>
    <property type="molecule type" value="Genomic_DNA"/>
</dbReference>
<evidence type="ECO:0000313" key="3">
    <source>
        <dbReference type="Proteomes" id="UP000076962"/>
    </source>
</evidence>
<evidence type="ECO:0000313" key="2">
    <source>
        <dbReference type="EMBL" id="OAD21038.1"/>
    </source>
</evidence>
<proteinExistence type="predicted"/>
<dbReference type="GO" id="GO:0043041">
    <property type="term" value="P:amino acid activation for nonribosomal peptide biosynthetic process"/>
    <property type="evidence" value="ECO:0007669"/>
    <property type="project" value="TreeGrafter"/>
</dbReference>
<protein>
    <submittedName>
        <fullName evidence="2">Non-ribosomal peptide synthetase domain protein</fullName>
    </submittedName>
</protein>